<comment type="caution">
    <text evidence="8">The sequence shown here is derived from an EMBL/GenBank/DDBJ whole genome shotgun (WGS) entry which is preliminary data.</text>
</comment>
<reference evidence="8" key="1">
    <citation type="submission" date="2023-07" db="EMBL/GenBank/DDBJ databases">
        <authorList>
            <consortium name="AG Swart"/>
            <person name="Singh M."/>
            <person name="Singh A."/>
            <person name="Seah K."/>
            <person name="Emmerich C."/>
        </authorList>
    </citation>
    <scope>NUCLEOTIDE SEQUENCE</scope>
    <source>
        <strain evidence="8">DP1</strain>
    </source>
</reference>
<evidence type="ECO:0000313" key="9">
    <source>
        <dbReference type="Proteomes" id="UP001295684"/>
    </source>
</evidence>
<evidence type="ECO:0000256" key="5">
    <source>
        <dbReference type="ARBA" id="ARBA00023242"/>
    </source>
</evidence>
<sequence length="270" mass="30902">MNCQPRCVENAKDQVPNMFCATPQPLEAFFNFSVYGHNILQFEHSQIFKRSYFQNNTNIYKPVHLISETKENLADGNLPNCQPAMYPSAQMSETPKESQTSGRSTEDQLDICTSRKSETTENGHSQLDELFKIWDKAQALIRKYIRKTKVQNKARKAVLEALERAVSDCSKSPDQVMIASNPKKEIRLGGQVSKYRGSIFRGVSMNGYKWQVFFTNKNKKQYIGVVQTKEQAASLYDIFEILHHGMKSKTNYSYTRDQLAEILCQVSSLV</sequence>
<dbReference type="GO" id="GO:0003700">
    <property type="term" value="F:DNA-binding transcription factor activity"/>
    <property type="evidence" value="ECO:0007669"/>
    <property type="project" value="InterPro"/>
</dbReference>
<feature type="compositionally biased region" description="Polar residues" evidence="6">
    <location>
        <begin position="89"/>
        <end position="103"/>
    </location>
</feature>
<protein>
    <recommendedName>
        <fullName evidence="7">AP2/ERF domain-containing protein</fullName>
    </recommendedName>
</protein>
<keyword evidence="3" id="KW-0238">DNA-binding</keyword>
<dbReference type="InterPro" id="IPR001471">
    <property type="entry name" value="AP2/ERF_dom"/>
</dbReference>
<evidence type="ECO:0000256" key="1">
    <source>
        <dbReference type="ARBA" id="ARBA00004123"/>
    </source>
</evidence>
<dbReference type="GO" id="GO:0003677">
    <property type="term" value="F:DNA binding"/>
    <property type="evidence" value="ECO:0007669"/>
    <property type="project" value="UniProtKB-KW"/>
</dbReference>
<keyword evidence="2" id="KW-0805">Transcription regulation</keyword>
<dbReference type="GO" id="GO:0005634">
    <property type="term" value="C:nucleus"/>
    <property type="evidence" value="ECO:0007669"/>
    <property type="project" value="UniProtKB-SubCell"/>
</dbReference>
<comment type="subcellular location">
    <subcellularLocation>
        <location evidence="1">Nucleus</location>
    </subcellularLocation>
</comment>
<evidence type="ECO:0000256" key="6">
    <source>
        <dbReference type="SAM" id="MobiDB-lite"/>
    </source>
</evidence>
<dbReference type="Proteomes" id="UP001295684">
    <property type="component" value="Unassembled WGS sequence"/>
</dbReference>
<organism evidence="8 9">
    <name type="scientific">Euplotes crassus</name>
    <dbReference type="NCBI Taxonomy" id="5936"/>
    <lineage>
        <taxon>Eukaryota</taxon>
        <taxon>Sar</taxon>
        <taxon>Alveolata</taxon>
        <taxon>Ciliophora</taxon>
        <taxon>Intramacronucleata</taxon>
        <taxon>Spirotrichea</taxon>
        <taxon>Hypotrichia</taxon>
        <taxon>Euplotida</taxon>
        <taxon>Euplotidae</taxon>
        <taxon>Moneuplotes</taxon>
    </lineage>
</organism>
<dbReference type="AlphaFoldDB" id="A0AAD1X7D2"/>
<feature type="domain" description="AP2/ERF" evidence="7">
    <location>
        <begin position="194"/>
        <end position="253"/>
    </location>
</feature>
<name>A0AAD1X7D2_EUPCR</name>
<evidence type="ECO:0000256" key="4">
    <source>
        <dbReference type="ARBA" id="ARBA00023163"/>
    </source>
</evidence>
<gene>
    <name evidence="8" type="ORF">ECRASSUSDP1_LOCUS1739</name>
</gene>
<keyword evidence="9" id="KW-1185">Reference proteome</keyword>
<dbReference type="SUPFAM" id="SSF54171">
    <property type="entry name" value="DNA-binding domain"/>
    <property type="match status" value="1"/>
</dbReference>
<keyword evidence="5" id="KW-0539">Nucleus</keyword>
<dbReference type="EMBL" id="CAMPGE010001637">
    <property type="protein sequence ID" value="CAI2360436.1"/>
    <property type="molecule type" value="Genomic_DNA"/>
</dbReference>
<evidence type="ECO:0000256" key="2">
    <source>
        <dbReference type="ARBA" id="ARBA00023015"/>
    </source>
</evidence>
<evidence type="ECO:0000256" key="3">
    <source>
        <dbReference type="ARBA" id="ARBA00023125"/>
    </source>
</evidence>
<feature type="region of interest" description="Disordered" evidence="6">
    <location>
        <begin position="83"/>
        <end position="108"/>
    </location>
</feature>
<evidence type="ECO:0000259" key="7">
    <source>
        <dbReference type="PROSITE" id="PS51032"/>
    </source>
</evidence>
<evidence type="ECO:0000313" key="8">
    <source>
        <dbReference type="EMBL" id="CAI2360436.1"/>
    </source>
</evidence>
<dbReference type="PROSITE" id="PS51032">
    <property type="entry name" value="AP2_ERF"/>
    <property type="match status" value="1"/>
</dbReference>
<keyword evidence="4" id="KW-0804">Transcription</keyword>
<accession>A0AAD1X7D2</accession>
<proteinExistence type="predicted"/>
<dbReference type="InterPro" id="IPR016177">
    <property type="entry name" value="DNA-bd_dom_sf"/>
</dbReference>